<gene>
    <name evidence="2" type="ORF">AAFF_G00158710</name>
</gene>
<evidence type="ECO:0000256" key="1">
    <source>
        <dbReference type="SAM" id="MobiDB-lite"/>
    </source>
</evidence>
<keyword evidence="3" id="KW-1185">Reference proteome</keyword>
<evidence type="ECO:0000313" key="2">
    <source>
        <dbReference type="EMBL" id="KAJ8387248.1"/>
    </source>
</evidence>
<dbReference type="EMBL" id="JAINUG010000214">
    <property type="protein sequence ID" value="KAJ8387248.1"/>
    <property type="molecule type" value="Genomic_DNA"/>
</dbReference>
<reference evidence="2" key="1">
    <citation type="journal article" date="2023" name="Science">
        <title>Genome structures resolve the early diversification of teleost fishes.</title>
        <authorList>
            <person name="Parey E."/>
            <person name="Louis A."/>
            <person name="Montfort J."/>
            <person name="Bouchez O."/>
            <person name="Roques C."/>
            <person name="Iampietro C."/>
            <person name="Lluch J."/>
            <person name="Castinel A."/>
            <person name="Donnadieu C."/>
            <person name="Desvignes T."/>
            <person name="Floi Bucao C."/>
            <person name="Jouanno E."/>
            <person name="Wen M."/>
            <person name="Mejri S."/>
            <person name="Dirks R."/>
            <person name="Jansen H."/>
            <person name="Henkel C."/>
            <person name="Chen W.J."/>
            <person name="Zahm M."/>
            <person name="Cabau C."/>
            <person name="Klopp C."/>
            <person name="Thompson A.W."/>
            <person name="Robinson-Rechavi M."/>
            <person name="Braasch I."/>
            <person name="Lecointre G."/>
            <person name="Bobe J."/>
            <person name="Postlethwait J.H."/>
            <person name="Berthelot C."/>
            <person name="Roest Crollius H."/>
            <person name="Guiguen Y."/>
        </authorList>
    </citation>
    <scope>NUCLEOTIDE SEQUENCE</scope>
    <source>
        <strain evidence="2">NC1722</strain>
    </source>
</reference>
<name>A0AAD7RMY3_9TELE</name>
<sequence>MTQVRSGDRALAQFCRVLARAVAVLRNETERLEHSGSFFTAFEVFQPRTPRVSPTSWARRAHSSADNPTPPRPPSLQSLMDREHFGCTLLLDTFSDARQYKETACCSQMLLFPLAVEEEAALRTYGQGPKITQAETMCAQHFYAPDT</sequence>
<comment type="caution">
    <text evidence="2">The sequence shown here is derived from an EMBL/GenBank/DDBJ whole genome shotgun (WGS) entry which is preliminary data.</text>
</comment>
<protein>
    <submittedName>
        <fullName evidence="2">Uncharacterized protein</fullName>
    </submittedName>
</protein>
<feature type="region of interest" description="Disordered" evidence="1">
    <location>
        <begin position="54"/>
        <end position="75"/>
    </location>
</feature>
<proteinExistence type="predicted"/>
<organism evidence="2 3">
    <name type="scientific">Aldrovandia affinis</name>
    <dbReference type="NCBI Taxonomy" id="143900"/>
    <lineage>
        <taxon>Eukaryota</taxon>
        <taxon>Metazoa</taxon>
        <taxon>Chordata</taxon>
        <taxon>Craniata</taxon>
        <taxon>Vertebrata</taxon>
        <taxon>Euteleostomi</taxon>
        <taxon>Actinopterygii</taxon>
        <taxon>Neopterygii</taxon>
        <taxon>Teleostei</taxon>
        <taxon>Notacanthiformes</taxon>
        <taxon>Halosauridae</taxon>
        <taxon>Aldrovandia</taxon>
    </lineage>
</organism>
<accession>A0AAD7RMY3</accession>
<dbReference type="Proteomes" id="UP001221898">
    <property type="component" value="Unassembled WGS sequence"/>
</dbReference>
<evidence type="ECO:0000313" key="3">
    <source>
        <dbReference type="Proteomes" id="UP001221898"/>
    </source>
</evidence>
<dbReference type="AlphaFoldDB" id="A0AAD7RMY3"/>